<dbReference type="OrthoDB" id="5080572at2"/>
<sequence length="161" mass="16622">MTRQRRSLTMFALAAITACAGTLGLSGCAAAADPDIAGLENELSSVEGVNGAFVWTTHPNAPWVTRVQVMLFLDDPSDAGVVDAVRAAAPVLSADDAVADADAVGLTFIDGQRRDYTARGEANRDVIGLAPEIATTLGVTDAGKRQLLVSPDELRALAGAE</sequence>
<evidence type="ECO:0000313" key="3">
    <source>
        <dbReference type="Proteomes" id="UP000024001"/>
    </source>
</evidence>
<dbReference type="AlphaFoldDB" id="A0A031FT67"/>
<feature type="signal peptide" evidence="1">
    <location>
        <begin position="1"/>
        <end position="31"/>
    </location>
</feature>
<organism evidence="2 3">
    <name type="scientific">Microbacterium oleivorans</name>
    <dbReference type="NCBI Taxonomy" id="273677"/>
    <lineage>
        <taxon>Bacteria</taxon>
        <taxon>Bacillati</taxon>
        <taxon>Actinomycetota</taxon>
        <taxon>Actinomycetes</taxon>
        <taxon>Micrococcales</taxon>
        <taxon>Microbacteriaceae</taxon>
        <taxon>Microbacterium</taxon>
    </lineage>
</organism>
<keyword evidence="1" id="KW-0732">Signal</keyword>
<dbReference type="PATRIC" id="fig|273677.3.peg.1465"/>
<name>A0A031FT67_9MICO</name>
<protein>
    <submittedName>
        <fullName evidence="2">Uncharacterized protein</fullName>
    </submittedName>
</protein>
<feature type="chain" id="PRO_5001547525" evidence="1">
    <location>
        <begin position="32"/>
        <end position="161"/>
    </location>
</feature>
<dbReference type="EMBL" id="JFYO01000005">
    <property type="protein sequence ID" value="EZP27497.1"/>
    <property type="molecule type" value="Genomic_DNA"/>
</dbReference>
<gene>
    <name evidence="2" type="ORF">BW34_01485</name>
</gene>
<dbReference type="RefSeq" id="WP_036310881.1">
    <property type="nucleotide sequence ID" value="NZ_JFYO01000005.1"/>
</dbReference>
<keyword evidence="3" id="KW-1185">Reference proteome</keyword>
<evidence type="ECO:0000313" key="2">
    <source>
        <dbReference type="EMBL" id="EZP27497.1"/>
    </source>
</evidence>
<dbReference type="Proteomes" id="UP000024001">
    <property type="component" value="Unassembled WGS sequence"/>
</dbReference>
<accession>A0A031FT67</accession>
<evidence type="ECO:0000256" key="1">
    <source>
        <dbReference type="SAM" id="SignalP"/>
    </source>
</evidence>
<proteinExistence type="predicted"/>
<reference evidence="2 3" key="1">
    <citation type="submission" date="2014-03" db="EMBL/GenBank/DDBJ databases">
        <title>Draft Genome Sequences of 13 Willow Endophytes.</title>
        <authorList>
            <person name="Gan H.Y."/>
            <person name="Gan H.M."/>
            <person name="Savka M.A."/>
            <person name="Hudson A.O."/>
        </authorList>
    </citation>
    <scope>NUCLEOTIDE SEQUENCE [LARGE SCALE GENOMIC DNA]</scope>
    <source>
        <strain evidence="2 3">RIT293</strain>
    </source>
</reference>
<comment type="caution">
    <text evidence="2">The sequence shown here is derived from an EMBL/GenBank/DDBJ whole genome shotgun (WGS) entry which is preliminary data.</text>
</comment>
<dbReference type="eggNOG" id="ENOG5031YV1">
    <property type="taxonomic scope" value="Bacteria"/>
</dbReference>
<dbReference type="PROSITE" id="PS51257">
    <property type="entry name" value="PROKAR_LIPOPROTEIN"/>
    <property type="match status" value="1"/>
</dbReference>